<keyword evidence="7 13" id="KW-0418">Kinase</keyword>
<keyword evidence="10" id="KW-0812">Transmembrane</keyword>
<feature type="domain" description="HAMP" evidence="12">
    <location>
        <begin position="196"/>
        <end position="251"/>
    </location>
</feature>
<dbReference type="Gene3D" id="3.30.565.10">
    <property type="entry name" value="Histidine kinase-like ATPase, C-terminal domain"/>
    <property type="match status" value="1"/>
</dbReference>
<evidence type="ECO:0000256" key="1">
    <source>
        <dbReference type="ARBA" id="ARBA00000085"/>
    </source>
</evidence>
<sequence>MAGPSGAQPLPKVRRRLSTRILVITALAVMLAEVLIFVPSIAKFRYDWLTAKIETVAVAGLASEEVDSGPGSVLGPNQESALLKALDAQLIAINDRDASRLLARAETVGIPDVQISLSDQSAMETILGAFDTLLFGGSNRTMRVQGTVGDGALRAEVVMAEQPLRRAMLVYSRNVFLLSLSIALFAALLVYTAISRYLVRPILNMTRSMVSFGANPTDPDRIIKPNRRADEIGVAEGELAEMQRRLNETLREQRHLAELGLAVSKINHDLRNILASSQMISDRLAAVEDPTVQRFAPLLLRSLDRALHYTQSVLAYGRAVESKPVRREVRLRPLADDVFESLALDAKSGIRLVNAVPADLLVLVDPDQFHRVMLNLCRNAVEALSSLAEDPSVVVRQIRIGADLQMAGPGGWGELQMFVEDSGPGLPEVARENLFKAFRGSARAGGTGLGLPIAAEIVEAHGGEIRLAKRDQPGTCFEIKLSGKAARRESAAVQA</sequence>
<evidence type="ECO:0000313" key="14">
    <source>
        <dbReference type="EMBL" id="MCE7028674.1"/>
    </source>
</evidence>
<dbReference type="InterPro" id="IPR004358">
    <property type="entry name" value="Sig_transdc_His_kin-like_C"/>
</dbReference>
<keyword evidence="8" id="KW-0067">ATP-binding</keyword>
<dbReference type="PANTHER" id="PTHR44936:SF10">
    <property type="entry name" value="SENSOR PROTEIN RSTB"/>
    <property type="match status" value="1"/>
</dbReference>
<dbReference type="EC" id="2.7.13.3" evidence="3"/>
<keyword evidence="10" id="KW-0472">Membrane</keyword>
<keyword evidence="4" id="KW-0597">Phosphoprotein</keyword>
<evidence type="ECO:0000256" key="6">
    <source>
        <dbReference type="ARBA" id="ARBA00022741"/>
    </source>
</evidence>
<evidence type="ECO:0000256" key="9">
    <source>
        <dbReference type="SAM" id="Coils"/>
    </source>
</evidence>
<keyword evidence="10" id="KW-1133">Transmembrane helix</keyword>
<dbReference type="EMBL" id="JAJUWU010000010">
    <property type="protein sequence ID" value="MCE7028674.1"/>
    <property type="molecule type" value="Genomic_DNA"/>
</dbReference>
<comment type="subcellular location">
    <subcellularLocation>
        <location evidence="2">Membrane</location>
    </subcellularLocation>
</comment>
<dbReference type="GO" id="GO:0016020">
    <property type="term" value="C:membrane"/>
    <property type="evidence" value="ECO:0007669"/>
    <property type="project" value="UniProtKB-SubCell"/>
</dbReference>
<keyword evidence="9" id="KW-0175">Coiled coil</keyword>
<dbReference type="SMART" id="SM00387">
    <property type="entry name" value="HATPase_c"/>
    <property type="match status" value="1"/>
</dbReference>
<comment type="catalytic activity">
    <reaction evidence="1">
        <text>ATP + protein L-histidine = ADP + protein N-phospho-L-histidine.</text>
        <dbReference type="EC" id="2.7.13.3"/>
    </reaction>
</comment>
<proteinExistence type="predicted"/>
<dbReference type="EMBL" id="JAJUWU010000005">
    <property type="protein sequence ID" value="MCE7027632.1"/>
    <property type="molecule type" value="Genomic_DNA"/>
</dbReference>
<dbReference type="RefSeq" id="WP_233718670.1">
    <property type="nucleotide sequence ID" value="NZ_JAJUWU010000005.1"/>
</dbReference>
<dbReference type="Gene3D" id="6.10.340.10">
    <property type="match status" value="1"/>
</dbReference>
<dbReference type="InterPro" id="IPR003594">
    <property type="entry name" value="HATPase_dom"/>
</dbReference>
<feature type="transmembrane region" description="Helical" evidence="10">
    <location>
        <begin position="21"/>
        <end position="42"/>
    </location>
</feature>
<feature type="transmembrane region" description="Helical" evidence="10">
    <location>
        <begin position="175"/>
        <end position="199"/>
    </location>
</feature>
<feature type="coiled-coil region" evidence="9">
    <location>
        <begin position="232"/>
        <end position="259"/>
    </location>
</feature>
<name>A0A9X1NY27_9HYPH</name>
<dbReference type="PROSITE" id="PS50109">
    <property type="entry name" value="HIS_KIN"/>
    <property type="match status" value="1"/>
</dbReference>
<comment type="caution">
    <text evidence="13">The sequence shown here is derived from an EMBL/GenBank/DDBJ whole genome shotgun (WGS) entry which is preliminary data.</text>
</comment>
<evidence type="ECO:0000256" key="10">
    <source>
        <dbReference type="SAM" id="Phobius"/>
    </source>
</evidence>
<dbReference type="InterPro" id="IPR005467">
    <property type="entry name" value="His_kinase_dom"/>
</dbReference>
<evidence type="ECO:0000256" key="2">
    <source>
        <dbReference type="ARBA" id="ARBA00004370"/>
    </source>
</evidence>
<evidence type="ECO:0000256" key="3">
    <source>
        <dbReference type="ARBA" id="ARBA00012438"/>
    </source>
</evidence>
<organism evidence="13 15">
    <name type="scientific">Jiella avicenniae</name>
    <dbReference type="NCBI Taxonomy" id="2907202"/>
    <lineage>
        <taxon>Bacteria</taxon>
        <taxon>Pseudomonadati</taxon>
        <taxon>Pseudomonadota</taxon>
        <taxon>Alphaproteobacteria</taxon>
        <taxon>Hyphomicrobiales</taxon>
        <taxon>Aurantimonadaceae</taxon>
        <taxon>Jiella</taxon>
    </lineage>
</organism>
<dbReference type="PRINTS" id="PR00344">
    <property type="entry name" value="BCTRLSENSOR"/>
</dbReference>
<keyword evidence="15" id="KW-1185">Reference proteome</keyword>
<protein>
    <recommendedName>
        <fullName evidence="3">histidine kinase</fullName>
        <ecNumber evidence="3">2.7.13.3</ecNumber>
    </recommendedName>
</protein>
<gene>
    <name evidence="13" type="ORF">LZD57_06490</name>
    <name evidence="14" type="ORF">LZD57_11805</name>
</gene>
<dbReference type="SMART" id="SM00304">
    <property type="entry name" value="HAMP"/>
    <property type="match status" value="1"/>
</dbReference>
<dbReference type="PANTHER" id="PTHR44936">
    <property type="entry name" value="SENSOR PROTEIN CREC"/>
    <property type="match status" value="1"/>
</dbReference>
<evidence type="ECO:0000259" key="12">
    <source>
        <dbReference type="PROSITE" id="PS50885"/>
    </source>
</evidence>
<dbReference type="InterPro" id="IPR036097">
    <property type="entry name" value="HisK_dim/P_sf"/>
</dbReference>
<dbReference type="Pfam" id="PF02518">
    <property type="entry name" value="HATPase_c"/>
    <property type="match status" value="1"/>
</dbReference>
<evidence type="ECO:0000256" key="7">
    <source>
        <dbReference type="ARBA" id="ARBA00022777"/>
    </source>
</evidence>
<keyword evidence="5" id="KW-0808">Transferase</keyword>
<dbReference type="InterPro" id="IPR003660">
    <property type="entry name" value="HAMP_dom"/>
</dbReference>
<evidence type="ECO:0000313" key="15">
    <source>
        <dbReference type="Proteomes" id="UP001139035"/>
    </source>
</evidence>
<dbReference type="AlphaFoldDB" id="A0A9X1NY27"/>
<accession>A0A9X1NY27</accession>
<dbReference type="SUPFAM" id="SSF55874">
    <property type="entry name" value="ATPase domain of HSP90 chaperone/DNA topoisomerase II/histidine kinase"/>
    <property type="match status" value="1"/>
</dbReference>
<reference evidence="13" key="1">
    <citation type="submission" date="2022-01" db="EMBL/GenBank/DDBJ databases">
        <title>Jiella avicenniae sp. nov., a novel endophytic bacterium isolated from bark of Avicennia marina.</title>
        <authorList>
            <person name="Tuo L."/>
        </authorList>
    </citation>
    <scope>NUCLEOTIDE SEQUENCE</scope>
    <source>
        <strain evidence="13">CBK1P-4</strain>
    </source>
</reference>
<dbReference type="Proteomes" id="UP001139035">
    <property type="component" value="Unassembled WGS sequence"/>
</dbReference>
<dbReference type="SUPFAM" id="SSF47384">
    <property type="entry name" value="Homodimeric domain of signal transducing histidine kinase"/>
    <property type="match status" value="1"/>
</dbReference>
<evidence type="ECO:0000256" key="5">
    <source>
        <dbReference type="ARBA" id="ARBA00022679"/>
    </source>
</evidence>
<feature type="domain" description="Histidine kinase" evidence="11">
    <location>
        <begin position="265"/>
        <end position="485"/>
    </location>
</feature>
<dbReference type="InterPro" id="IPR050980">
    <property type="entry name" value="2C_sensor_his_kinase"/>
</dbReference>
<evidence type="ECO:0000256" key="8">
    <source>
        <dbReference type="ARBA" id="ARBA00022840"/>
    </source>
</evidence>
<dbReference type="InterPro" id="IPR036890">
    <property type="entry name" value="HATPase_C_sf"/>
</dbReference>
<dbReference type="GO" id="GO:0000155">
    <property type="term" value="F:phosphorelay sensor kinase activity"/>
    <property type="evidence" value="ECO:0007669"/>
    <property type="project" value="InterPro"/>
</dbReference>
<keyword evidence="6" id="KW-0547">Nucleotide-binding</keyword>
<evidence type="ECO:0000313" key="13">
    <source>
        <dbReference type="EMBL" id="MCE7027632.1"/>
    </source>
</evidence>
<dbReference type="PROSITE" id="PS50885">
    <property type="entry name" value="HAMP"/>
    <property type="match status" value="1"/>
</dbReference>
<evidence type="ECO:0000259" key="11">
    <source>
        <dbReference type="PROSITE" id="PS50109"/>
    </source>
</evidence>
<evidence type="ECO:0000256" key="4">
    <source>
        <dbReference type="ARBA" id="ARBA00022553"/>
    </source>
</evidence>
<dbReference type="GO" id="GO:0005524">
    <property type="term" value="F:ATP binding"/>
    <property type="evidence" value="ECO:0007669"/>
    <property type="project" value="UniProtKB-KW"/>
</dbReference>